<comment type="caution">
    <text evidence="1">The sequence shown here is derived from an EMBL/GenBank/DDBJ whole genome shotgun (WGS) entry which is preliminary data.</text>
</comment>
<reference evidence="1" key="1">
    <citation type="journal article" date="2012" name="PLoS ONE">
        <title>Gene sets for utilization of primary and secondary nutrition supplies in the distal gut of endangered iberian lynx.</title>
        <authorList>
            <person name="Alcaide M."/>
            <person name="Messina E."/>
            <person name="Richter M."/>
            <person name="Bargiela R."/>
            <person name="Peplies J."/>
            <person name="Huws S.A."/>
            <person name="Newbold C.J."/>
            <person name="Golyshin P.N."/>
            <person name="Simon M.A."/>
            <person name="Lopez G."/>
            <person name="Yakimov M.M."/>
            <person name="Ferrer M."/>
        </authorList>
    </citation>
    <scope>NUCLEOTIDE SEQUENCE</scope>
</reference>
<dbReference type="EMBL" id="AMCI01003200">
    <property type="protein sequence ID" value="EJX00861.1"/>
    <property type="molecule type" value="Genomic_DNA"/>
</dbReference>
<proteinExistence type="predicted"/>
<name>J9CL92_9ZZZZ</name>
<sequence length="97" mass="10045">MIKVIRSVTALPSVVAPSKDTSTLANGSNGSSAKRRAHRFTKAATAADCIVGIHTRCACGVPSSVLRTRTGVIAAFSINVNASCAKVDQKRKASECV</sequence>
<organism evidence="1">
    <name type="scientific">gut metagenome</name>
    <dbReference type="NCBI Taxonomy" id="749906"/>
    <lineage>
        <taxon>unclassified sequences</taxon>
        <taxon>metagenomes</taxon>
        <taxon>organismal metagenomes</taxon>
    </lineage>
</organism>
<dbReference type="AlphaFoldDB" id="J9CL92"/>
<protein>
    <submittedName>
        <fullName evidence="1">Uncharacterized protein</fullName>
    </submittedName>
</protein>
<evidence type="ECO:0000313" key="1">
    <source>
        <dbReference type="EMBL" id="EJX00861.1"/>
    </source>
</evidence>
<accession>J9CL92</accession>
<gene>
    <name evidence="1" type="ORF">EVA_11031</name>
</gene>